<dbReference type="AlphaFoldDB" id="A0A841CDG7"/>
<proteinExistence type="predicted"/>
<evidence type="ECO:0000313" key="2">
    <source>
        <dbReference type="EMBL" id="MBB5954404.1"/>
    </source>
</evidence>
<sequence length="59" mass="6578">MERDTGWFKSSHSTAGSNGCVAVRFADTRVKVRDSKNPDGPRFAFTARAWHTFMSRVGS</sequence>
<organism evidence="2 3">
    <name type="scientific">Saccharothrix tamanrassetensis</name>
    <dbReference type="NCBI Taxonomy" id="1051531"/>
    <lineage>
        <taxon>Bacteria</taxon>
        <taxon>Bacillati</taxon>
        <taxon>Actinomycetota</taxon>
        <taxon>Actinomycetes</taxon>
        <taxon>Pseudonocardiales</taxon>
        <taxon>Pseudonocardiaceae</taxon>
        <taxon>Saccharothrix</taxon>
    </lineage>
</organism>
<dbReference type="Proteomes" id="UP000547510">
    <property type="component" value="Unassembled WGS sequence"/>
</dbReference>
<dbReference type="EMBL" id="JACHJN010000002">
    <property type="protein sequence ID" value="MBB5954404.1"/>
    <property type="molecule type" value="Genomic_DNA"/>
</dbReference>
<feature type="domain" description="DUF397" evidence="1">
    <location>
        <begin position="6"/>
        <end position="57"/>
    </location>
</feature>
<gene>
    <name evidence="2" type="ORF">FHS29_000974</name>
</gene>
<name>A0A841CDG7_9PSEU</name>
<reference evidence="2 3" key="1">
    <citation type="submission" date="2020-08" db="EMBL/GenBank/DDBJ databases">
        <title>Genomic Encyclopedia of Type Strains, Phase III (KMG-III): the genomes of soil and plant-associated and newly described type strains.</title>
        <authorList>
            <person name="Whitman W."/>
        </authorList>
    </citation>
    <scope>NUCLEOTIDE SEQUENCE [LARGE SCALE GENOMIC DNA]</scope>
    <source>
        <strain evidence="2 3">CECT 8640</strain>
    </source>
</reference>
<protein>
    <recommendedName>
        <fullName evidence="1">DUF397 domain-containing protein</fullName>
    </recommendedName>
</protein>
<dbReference type="RefSeq" id="WP_184688683.1">
    <property type="nucleotide sequence ID" value="NZ_JACHJN010000002.1"/>
</dbReference>
<accession>A0A841CDG7</accession>
<dbReference type="InterPro" id="IPR007278">
    <property type="entry name" value="DUF397"/>
</dbReference>
<dbReference type="Pfam" id="PF04149">
    <property type="entry name" value="DUF397"/>
    <property type="match status" value="1"/>
</dbReference>
<evidence type="ECO:0000259" key="1">
    <source>
        <dbReference type="Pfam" id="PF04149"/>
    </source>
</evidence>
<keyword evidence="3" id="KW-1185">Reference proteome</keyword>
<comment type="caution">
    <text evidence="2">The sequence shown here is derived from an EMBL/GenBank/DDBJ whole genome shotgun (WGS) entry which is preliminary data.</text>
</comment>
<evidence type="ECO:0000313" key="3">
    <source>
        <dbReference type="Proteomes" id="UP000547510"/>
    </source>
</evidence>